<keyword evidence="11 13" id="KW-0443">Lipid metabolism</keyword>
<dbReference type="GO" id="GO:0005524">
    <property type="term" value="F:ATP binding"/>
    <property type="evidence" value="ECO:0007669"/>
    <property type="project" value="UniProtKB-UniRule"/>
</dbReference>
<dbReference type="GO" id="GO:0009029">
    <property type="term" value="F:lipid-A 4'-kinase activity"/>
    <property type="evidence" value="ECO:0007669"/>
    <property type="project" value="UniProtKB-UniRule"/>
</dbReference>
<evidence type="ECO:0000256" key="10">
    <source>
        <dbReference type="ARBA" id="ARBA00022840"/>
    </source>
</evidence>
<dbReference type="HAMAP" id="MF_00409">
    <property type="entry name" value="LpxK"/>
    <property type="match status" value="1"/>
</dbReference>
<evidence type="ECO:0000256" key="6">
    <source>
        <dbReference type="ARBA" id="ARBA00022556"/>
    </source>
</evidence>
<dbReference type="PANTHER" id="PTHR42724">
    <property type="entry name" value="TETRAACYLDISACCHARIDE 4'-KINASE"/>
    <property type="match status" value="1"/>
</dbReference>
<evidence type="ECO:0000313" key="14">
    <source>
        <dbReference type="EMBL" id="HFB54418.1"/>
    </source>
</evidence>
<dbReference type="UniPathway" id="UPA00359">
    <property type="reaction ID" value="UER00482"/>
</dbReference>
<dbReference type="NCBIfam" id="TIGR00682">
    <property type="entry name" value="lpxK"/>
    <property type="match status" value="1"/>
</dbReference>
<keyword evidence="9 13" id="KW-0418">Kinase</keyword>
<comment type="caution">
    <text evidence="14">The sequence shown here is derived from an EMBL/GenBank/DDBJ whole genome shotgun (WGS) entry which is preliminary data.</text>
</comment>
<comment type="pathway">
    <text evidence="2 13">Glycolipid biosynthesis; lipid IV(A) biosynthesis; lipid IV(A) from (3R)-3-hydroxytetradecanoyl-[acyl-carrier-protein] and UDP-N-acetyl-alpha-D-glucosamine: step 6/6.</text>
</comment>
<dbReference type="Pfam" id="PF02606">
    <property type="entry name" value="LpxK"/>
    <property type="match status" value="1"/>
</dbReference>
<dbReference type="SUPFAM" id="SSF52540">
    <property type="entry name" value="P-loop containing nucleoside triphosphate hydrolases"/>
    <property type="match status" value="1"/>
</dbReference>
<comment type="catalytic activity">
    <reaction evidence="13">
        <text>a lipid A disaccharide + ATP = a lipid IVA + ADP + H(+)</text>
        <dbReference type="Rhea" id="RHEA:67840"/>
        <dbReference type="ChEBI" id="CHEBI:15378"/>
        <dbReference type="ChEBI" id="CHEBI:30616"/>
        <dbReference type="ChEBI" id="CHEBI:176343"/>
        <dbReference type="ChEBI" id="CHEBI:176425"/>
        <dbReference type="ChEBI" id="CHEBI:456216"/>
        <dbReference type="EC" id="2.7.1.130"/>
    </reaction>
</comment>
<evidence type="ECO:0000256" key="4">
    <source>
        <dbReference type="ARBA" id="ARBA00016436"/>
    </source>
</evidence>
<proteinExistence type="inferred from homology"/>
<dbReference type="GO" id="GO:0005886">
    <property type="term" value="C:plasma membrane"/>
    <property type="evidence" value="ECO:0007669"/>
    <property type="project" value="TreeGrafter"/>
</dbReference>
<dbReference type="GO" id="GO:0009244">
    <property type="term" value="P:lipopolysaccharide core region biosynthetic process"/>
    <property type="evidence" value="ECO:0007669"/>
    <property type="project" value="TreeGrafter"/>
</dbReference>
<keyword evidence="8 13" id="KW-0547">Nucleotide-binding</keyword>
<gene>
    <name evidence="13 14" type="primary">lpxK</name>
    <name evidence="14" type="ORF">ENJ46_00720</name>
</gene>
<protein>
    <recommendedName>
        <fullName evidence="4 13">Tetraacyldisaccharide 4'-kinase</fullName>
        <ecNumber evidence="3 13">2.7.1.130</ecNumber>
    </recommendedName>
    <alternativeName>
        <fullName evidence="12 13">Lipid A 4'-kinase</fullName>
    </alternativeName>
</protein>
<comment type="function">
    <text evidence="1 13">Transfers the gamma-phosphate of ATP to the 4'-position of a tetraacyldisaccharide 1-phosphate intermediate (termed DS-1-P) to form tetraacyldisaccharide 1,4'-bis-phosphate (lipid IVA).</text>
</comment>
<reference evidence="14" key="1">
    <citation type="journal article" date="2020" name="mSystems">
        <title>Genome- and Community-Level Interaction Insights into Carbon Utilization and Element Cycling Functions of Hydrothermarchaeota in Hydrothermal Sediment.</title>
        <authorList>
            <person name="Zhou Z."/>
            <person name="Liu Y."/>
            <person name="Xu W."/>
            <person name="Pan J."/>
            <person name="Luo Z.H."/>
            <person name="Li M."/>
        </authorList>
    </citation>
    <scope>NUCLEOTIDE SEQUENCE [LARGE SCALE GENOMIC DNA]</scope>
    <source>
        <strain evidence="14">HyVt-489</strain>
    </source>
</reference>
<accession>A0A7C3GKM4</accession>
<evidence type="ECO:0000256" key="9">
    <source>
        <dbReference type="ARBA" id="ARBA00022777"/>
    </source>
</evidence>
<keyword evidence="6 13" id="KW-0441">Lipid A biosynthesis</keyword>
<keyword evidence="10 13" id="KW-0067">ATP-binding</keyword>
<keyword evidence="5 13" id="KW-0444">Lipid biosynthesis</keyword>
<evidence type="ECO:0000256" key="3">
    <source>
        <dbReference type="ARBA" id="ARBA00012071"/>
    </source>
</evidence>
<dbReference type="InterPro" id="IPR027417">
    <property type="entry name" value="P-loop_NTPase"/>
</dbReference>
<evidence type="ECO:0000256" key="8">
    <source>
        <dbReference type="ARBA" id="ARBA00022741"/>
    </source>
</evidence>
<evidence type="ECO:0000256" key="2">
    <source>
        <dbReference type="ARBA" id="ARBA00004870"/>
    </source>
</evidence>
<evidence type="ECO:0000256" key="7">
    <source>
        <dbReference type="ARBA" id="ARBA00022679"/>
    </source>
</evidence>
<evidence type="ECO:0000256" key="1">
    <source>
        <dbReference type="ARBA" id="ARBA00002274"/>
    </source>
</evidence>
<evidence type="ECO:0000256" key="5">
    <source>
        <dbReference type="ARBA" id="ARBA00022516"/>
    </source>
</evidence>
<sequence length="334" mass="36888">MRAPEFWNHKYGRDAALFLRTVLRPLGALYAYSTAKRIANTIPYDPGIPVICVGNASVGGTGKTPIVAYLLESFNRMGIRAVGLSRGYGGREKGPVLVHPKHTYRDVGDEPILLSRSGPVWISAGRDDGARAARGRGAQAIIMDDGHQNPLLQKTLSLLVVDAEIGFGNELVFPAGPLREPIKAALARTDAVVLMKPTLDYQPDDEVLEHLRGTLVLNATLRPKQVPPAGKLFAFAGIGRPNKFFDALIRAGAELVEGLDFADHHAYKDTDMKNLIDMAYEYEAKLITTEKDYVRIPQSWQKNVHVWPVSVQFEDELAVRRILHPLIEKLKKPA</sequence>
<dbReference type="AlphaFoldDB" id="A0A7C3GKM4"/>
<dbReference type="PANTHER" id="PTHR42724:SF1">
    <property type="entry name" value="TETRAACYLDISACCHARIDE 4'-KINASE, MITOCHONDRIAL-RELATED"/>
    <property type="match status" value="1"/>
</dbReference>
<name>A0A7C3GKM4_9PROT</name>
<dbReference type="EMBL" id="DRMN01000047">
    <property type="protein sequence ID" value="HFB54418.1"/>
    <property type="molecule type" value="Genomic_DNA"/>
</dbReference>
<keyword evidence="7 13" id="KW-0808">Transferase</keyword>
<dbReference type="Proteomes" id="UP000886042">
    <property type="component" value="Unassembled WGS sequence"/>
</dbReference>
<evidence type="ECO:0000256" key="13">
    <source>
        <dbReference type="HAMAP-Rule" id="MF_00409"/>
    </source>
</evidence>
<dbReference type="EC" id="2.7.1.130" evidence="3 13"/>
<dbReference type="InterPro" id="IPR003758">
    <property type="entry name" value="LpxK"/>
</dbReference>
<dbReference type="GO" id="GO:0009245">
    <property type="term" value="P:lipid A biosynthetic process"/>
    <property type="evidence" value="ECO:0007669"/>
    <property type="project" value="UniProtKB-UniRule"/>
</dbReference>
<evidence type="ECO:0000256" key="11">
    <source>
        <dbReference type="ARBA" id="ARBA00023098"/>
    </source>
</evidence>
<organism evidence="14">
    <name type="scientific">Hellea balneolensis</name>
    <dbReference type="NCBI Taxonomy" id="287478"/>
    <lineage>
        <taxon>Bacteria</taxon>
        <taxon>Pseudomonadati</taxon>
        <taxon>Pseudomonadota</taxon>
        <taxon>Alphaproteobacteria</taxon>
        <taxon>Maricaulales</taxon>
        <taxon>Robiginitomaculaceae</taxon>
        <taxon>Hellea</taxon>
    </lineage>
</organism>
<evidence type="ECO:0000256" key="12">
    <source>
        <dbReference type="ARBA" id="ARBA00029757"/>
    </source>
</evidence>
<feature type="binding site" evidence="13">
    <location>
        <begin position="57"/>
        <end position="64"/>
    </location>
    <ligand>
        <name>ATP</name>
        <dbReference type="ChEBI" id="CHEBI:30616"/>
    </ligand>
</feature>
<comment type="similarity">
    <text evidence="13">Belongs to the LpxK family.</text>
</comment>